<organism evidence="2 3">
    <name type="scientific">Rhodofomes roseus</name>
    <dbReference type="NCBI Taxonomy" id="34475"/>
    <lineage>
        <taxon>Eukaryota</taxon>
        <taxon>Fungi</taxon>
        <taxon>Dikarya</taxon>
        <taxon>Basidiomycota</taxon>
        <taxon>Agaricomycotina</taxon>
        <taxon>Agaricomycetes</taxon>
        <taxon>Polyporales</taxon>
        <taxon>Rhodofomes</taxon>
    </lineage>
</organism>
<feature type="transmembrane region" description="Helical" evidence="1">
    <location>
        <begin position="113"/>
        <end position="129"/>
    </location>
</feature>
<feature type="transmembrane region" description="Helical" evidence="1">
    <location>
        <begin position="42"/>
        <end position="64"/>
    </location>
</feature>
<dbReference type="InterPro" id="IPR049500">
    <property type="entry name" value="Peptidase_M50B-like"/>
</dbReference>
<dbReference type="EMBL" id="SEKV01000100">
    <property type="protein sequence ID" value="TFY64371.1"/>
    <property type="molecule type" value="Genomic_DNA"/>
</dbReference>
<keyword evidence="1" id="KW-0812">Transmembrane</keyword>
<dbReference type="PANTHER" id="PTHR33979:SF2">
    <property type="entry name" value="PEPTIDASE M50B-LIKE-DOMAIN-CONTAINING PROTEIN"/>
    <property type="match status" value="1"/>
</dbReference>
<proteinExistence type="predicted"/>
<evidence type="ECO:0000313" key="3">
    <source>
        <dbReference type="Proteomes" id="UP000298390"/>
    </source>
</evidence>
<keyword evidence="1" id="KW-1133">Transmembrane helix</keyword>
<name>A0A4Y9YS49_9APHY</name>
<comment type="caution">
    <text evidence="2">The sequence shown here is derived from an EMBL/GenBank/DDBJ whole genome shotgun (WGS) entry which is preliminary data.</text>
</comment>
<sequence>MSPITPTSEQLPTLYVIVVFTVVIFALWVIPGLRTAIIPLKLFTIGWHEFCHIVAAVFSGGNVTQVTIDPDIGGATRVSGGRPLAILTAGYVGSTILGGLFVLAGFDILMSKILSFVLGLGLIAPLAVVRNKLTILLTSIYEGLLVGFWFIDHGQALRWYCLFVGIMNIFYVVWDIADDKYFRKSNDSDASQFAMLYPRVAAHAWAAIWILFEIGVLIGFVLLGIVAFKRTNEQMYQEAGARQCGADDAGADALVSRSSKVPPDMKKCTSAGRASACAT</sequence>
<dbReference type="PANTHER" id="PTHR33979">
    <property type="entry name" value="OS02G0221600 PROTEIN"/>
    <property type="match status" value="1"/>
</dbReference>
<evidence type="ECO:0008006" key="4">
    <source>
        <dbReference type="Google" id="ProtNLM"/>
    </source>
</evidence>
<keyword evidence="1" id="KW-0472">Membrane</keyword>
<evidence type="ECO:0000313" key="2">
    <source>
        <dbReference type="EMBL" id="TFY64371.1"/>
    </source>
</evidence>
<feature type="transmembrane region" description="Helical" evidence="1">
    <location>
        <begin position="159"/>
        <end position="177"/>
    </location>
</feature>
<accession>A0A4Y9YS49</accession>
<gene>
    <name evidence="2" type="ORF">EVJ58_g2655</name>
</gene>
<dbReference type="Pfam" id="PF13398">
    <property type="entry name" value="Peptidase_M50B"/>
    <property type="match status" value="1"/>
</dbReference>
<reference evidence="2 3" key="1">
    <citation type="submission" date="2019-01" db="EMBL/GenBank/DDBJ databases">
        <title>Genome sequencing of the rare red list fungi Fomitopsis rosea.</title>
        <authorList>
            <person name="Buettner E."/>
            <person name="Kellner H."/>
        </authorList>
    </citation>
    <scope>NUCLEOTIDE SEQUENCE [LARGE SCALE GENOMIC DNA]</scope>
    <source>
        <strain evidence="2 3">DSM 105464</strain>
    </source>
</reference>
<dbReference type="Proteomes" id="UP000298390">
    <property type="component" value="Unassembled WGS sequence"/>
</dbReference>
<feature type="transmembrane region" description="Helical" evidence="1">
    <location>
        <begin position="135"/>
        <end position="152"/>
    </location>
</feature>
<feature type="transmembrane region" description="Helical" evidence="1">
    <location>
        <begin position="204"/>
        <end position="228"/>
    </location>
</feature>
<protein>
    <recommendedName>
        <fullName evidence="4">Peptidase M50B-like protein</fullName>
    </recommendedName>
</protein>
<feature type="transmembrane region" description="Helical" evidence="1">
    <location>
        <begin position="84"/>
        <end position="106"/>
    </location>
</feature>
<feature type="transmembrane region" description="Helical" evidence="1">
    <location>
        <begin position="12"/>
        <end position="30"/>
    </location>
</feature>
<evidence type="ECO:0000256" key="1">
    <source>
        <dbReference type="SAM" id="Phobius"/>
    </source>
</evidence>
<dbReference type="AlphaFoldDB" id="A0A4Y9YS49"/>